<organism evidence="1">
    <name type="scientific">Mycobacterium xenopi 4042</name>
    <dbReference type="NCBI Taxonomy" id="1299334"/>
    <lineage>
        <taxon>Bacteria</taxon>
        <taxon>Bacillati</taxon>
        <taxon>Actinomycetota</taxon>
        <taxon>Actinomycetes</taxon>
        <taxon>Mycobacteriales</taxon>
        <taxon>Mycobacteriaceae</taxon>
        <taxon>Mycobacterium</taxon>
    </lineage>
</organism>
<sequence>MSTKVPPPLIVKCGREQRAAVHQAGDLLRDLGHHVVTRDPTTRRRRSRATIYRGTSAESTTMRAPCLIPSGWRHAPATWRASVG</sequence>
<comment type="caution">
    <text evidence="1">The sequence shown here is derived from an EMBL/GenBank/DDBJ whole genome shotgun (WGS) entry which is preliminary data.</text>
</comment>
<evidence type="ECO:0000313" key="1">
    <source>
        <dbReference type="EMBL" id="EUA73430.1"/>
    </source>
</evidence>
<name>X8E0S6_MYCXE</name>
<reference evidence="1" key="1">
    <citation type="submission" date="2014-01" db="EMBL/GenBank/DDBJ databases">
        <authorList>
            <person name="Brown-Elliot B."/>
            <person name="Wallace R."/>
            <person name="Lenaerts A."/>
            <person name="Ordway D."/>
            <person name="DeGroote M.A."/>
            <person name="Parker T."/>
            <person name="Sizemore C."/>
            <person name="Tallon L.J."/>
            <person name="Sadzewicz L.K."/>
            <person name="Sengamalay N."/>
            <person name="Fraser C.M."/>
            <person name="Hine E."/>
            <person name="Shefchek K.A."/>
            <person name="Das S.P."/>
            <person name="Tettelin H."/>
        </authorList>
    </citation>
    <scope>NUCLEOTIDE SEQUENCE [LARGE SCALE GENOMIC DNA]</scope>
    <source>
        <strain evidence="1">4042</strain>
    </source>
</reference>
<dbReference type="AlphaFoldDB" id="X8E0S6"/>
<protein>
    <submittedName>
        <fullName evidence="1">Putative amidase AmiB2 domain protein</fullName>
    </submittedName>
</protein>
<accession>X8E0S6</accession>
<gene>
    <name evidence="1" type="ORF">I553_9586</name>
</gene>
<dbReference type="PATRIC" id="fig|1299334.3.peg.1095"/>
<dbReference type="EMBL" id="JAOB01000011">
    <property type="protein sequence ID" value="EUA73430.1"/>
    <property type="molecule type" value="Genomic_DNA"/>
</dbReference>
<proteinExistence type="predicted"/>